<evidence type="ECO:0000313" key="2">
    <source>
        <dbReference type="EMBL" id="ANW99177.1"/>
    </source>
</evidence>
<reference evidence="2 3" key="1">
    <citation type="submission" date="2016-02" db="EMBL/GenBank/DDBJ databases">
        <title>Comparison of Clostridium stercorarium subspecies using comparative genomics and transcriptomics.</title>
        <authorList>
            <person name="Schellenberg J."/>
            <person name="Thallinger G."/>
            <person name="Levin D.B."/>
            <person name="Zhang X."/>
            <person name="Alvare G."/>
            <person name="Fristensky B."/>
            <person name="Sparling R."/>
        </authorList>
    </citation>
    <scope>NUCLEOTIDE SEQUENCE [LARGE SCALE GENOMIC DNA]</scope>
    <source>
        <strain evidence="2 3">DSM 2910</strain>
    </source>
</reference>
<dbReference type="GO" id="GO:0043571">
    <property type="term" value="P:maintenance of CRISPR repeat elements"/>
    <property type="evidence" value="ECO:0007669"/>
    <property type="project" value="InterPro"/>
</dbReference>
<name>A0A1B1YEI9_THEST</name>
<organism evidence="2 3">
    <name type="scientific">Thermoclostridium stercorarium subsp. thermolacticum DSM 2910</name>
    <dbReference type="NCBI Taxonomy" id="1121336"/>
    <lineage>
        <taxon>Bacteria</taxon>
        <taxon>Bacillati</taxon>
        <taxon>Bacillota</taxon>
        <taxon>Clostridia</taxon>
        <taxon>Eubacteriales</taxon>
        <taxon>Oscillospiraceae</taxon>
        <taxon>Thermoclostridium</taxon>
    </lineage>
</organism>
<dbReference type="RefSeq" id="WP_015359550.1">
    <property type="nucleotide sequence ID" value="NZ_CP014672.1"/>
</dbReference>
<evidence type="ECO:0000313" key="3">
    <source>
        <dbReference type="Proteomes" id="UP000092971"/>
    </source>
</evidence>
<gene>
    <name evidence="2" type="ORF">CSTERTH_09140</name>
</gene>
<keyword evidence="1" id="KW-0051">Antiviral defense</keyword>
<dbReference type="InterPro" id="IPR021124">
    <property type="entry name" value="CRISPR-assoc_prot_Cas5"/>
</dbReference>
<dbReference type="Proteomes" id="UP000092971">
    <property type="component" value="Chromosome"/>
</dbReference>
<dbReference type="NCBIfam" id="TIGR02593">
    <property type="entry name" value="CRISPR_cas5"/>
    <property type="match status" value="1"/>
</dbReference>
<dbReference type="Pfam" id="PF09704">
    <property type="entry name" value="Cas_Cas5d"/>
    <property type="match status" value="1"/>
</dbReference>
<dbReference type="GO" id="GO:0051607">
    <property type="term" value="P:defense response to virus"/>
    <property type="evidence" value="ECO:0007669"/>
    <property type="project" value="UniProtKB-KW"/>
</dbReference>
<accession>A0A1B1YEI9</accession>
<dbReference type="InterPro" id="IPR013337">
    <property type="entry name" value="CRISPR-assoc_prot_Cas5_Tneap"/>
</dbReference>
<evidence type="ECO:0000256" key="1">
    <source>
        <dbReference type="ARBA" id="ARBA00023118"/>
    </source>
</evidence>
<protein>
    <submittedName>
        <fullName evidence="2">Type I-B CRISPR-associated protein Cas5</fullName>
    </submittedName>
</protein>
<dbReference type="NCBIfam" id="TIGR01895">
    <property type="entry name" value="cas_Cas5t"/>
    <property type="match status" value="1"/>
</dbReference>
<sequence>MKGIRIEIEQPFASYSVPGSFQLRETFPLPPYSTVIGMVHNACGFKKYVDMDVSVQGNWASVCNDIYTRYEFSPNRQFEKERHQGYFEENGRKYGVVIGVGHVELLADVNLLIHIVPKNQDIVETIYNGLLYPQNFLYLGRTEDIVRINSLETVDIIEEILDYEEILKYNAYIPVSYKVENEIGTIYRLNKKYIINKSQTRYWEERIEALFAPKEKELTIGTKIYKDSKGDLVFLA</sequence>
<dbReference type="OrthoDB" id="9782505at2"/>
<dbReference type="EMBL" id="CP014672">
    <property type="protein sequence ID" value="ANW99177.1"/>
    <property type="molecule type" value="Genomic_DNA"/>
</dbReference>
<dbReference type="InterPro" id="IPR013422">
    <property type="entry name" value="CRISPR-assoc_prot_Cas5_N"/>
</dbReference>
<proteinExistence type="predicted"/>
<dbReference type="Gene3D" id="3.30.70.2660">
    <property type="match status" value="1"/>
</dbReference>
<dbReference type="AlphaFoldDB" id="A0A1B1YEI9"/>